<reference evidence="5 6" key="1">
    <citation type="journal article" date="2013" name="Genome Announc.">
        <title>Draft Genome Sequence of Catellicoccus marimammalium, a Novel Species Commonly Found in Gull Feces.</title>
        <authorList>
            <person name="Weigand M.R."/>
            <person name="Ryu H."/>
            <person name="Bozcek L."/>
            <person name="Konstantinidis K.T."/>
            <person name="Santo Domingo J.W."/>
        </authorList>
    </citation>
    <scope>NUCLEOTIDE SEQUENCE [LARGE SCALE GENOMIC DNA]</scope>
    <source>
        <strain evidence="5 6">M35/04/3</strain>
    </source>
</reference>
<dbReference type="OrthoDB" id="27330at2"/>
<dbReference type="STRING" id="1234409.C683_0795"/>
<comment type="similarity">
    <text evidence="1">Belongs to the LytR/CpsA/Psr (LCP) family.</text>
</comment>
<organism evidence="5 6">
    <name type="scientific">Catellicoccus marimammalium M35/04/3</name>
    <dbReference type="NCBI Taxonomy" id="1234409"/>
    <lineage>
        <taxon>Bacteria</taxon>
        <taxon>Bacillati</taxon>
        <taxon>Bacillota</taxon>
        <taxon>Bacilli</taxon>
        <taxon>Lactobacillales</taxon>
        <taxon>Enterococcaceae</taxon>
        <taxon>Catellicoccus</taxon>
    </lineage>
</organism>
<dbReference type="InterPro" id="IPR004474">
    <property type="entry name" value="LytR_CpsA_psr"/>
</dbReference>
<keyword evidence="3" id="KW-0812">Transmembrane</keyword>
<evidence type="ECO:0000313" key="6">
    <source>
        <dbReference type="Proteomes" id="UP000016057"/>
    </source>
</evidence>
<evidence type="ECO:0000313" key="5">
    <source>
        <dbReference type="EMBL" id="EKU27464.1"/>
    </source>
</evidence>
<keyword evidence="3" id="KW-1133">Transmembrane helix</keyword>
<dbReference type="EMBL" id="AMYT01000017">
    <property type="protein sequence ID" value="EKU27464.1"/>
    <property type="molecule type" value="Genomic_DNA"/>
</dbReference>
<name>K8Z8V7_9ENTE</name>
<dbReference type="PATRIC" id="fig|1234409.3.peg.746"/>
<sequence>MTEKREDNKHVEDSLPVSDDSSKGSQESKSDSTSAIDMTSFHENMKKLSITDFDDPEKKPKEETPTNEEEEPQPQKKNIDWKKTILRCVVILLTVLGCVTCFYVGYTINHANQLLDNSYKALPTEKDSDDDLKLETVDKPISILIMGIDNTKERHLSTTRTDSMIVCTYNPKNGDTSMVSIPRDTYVTMKQKNYNTTGKINSAYSIAQEEGTIDAVEKLLDIPIDYYVRVDFDTLEDVVNAFGGIYIDVPFNLTEQDANGKMNITFKEGKHQLLNGEEALAFSRTRHIDDDIQRGKRQQEVIGAIVNRAMESASLTKYAKVLQTLNGHIKTNMPRPIILGLASEALKTGIHITNYTFDWSGFTYNGESFVALKKDSLAFIRHRLRVQLGLDKPDKRDEKSYKFHSNGEMDPNTYPAYDVEWDS</sequence>
<evidence type="ECO:0000259" key="4">
    <source>
        <dbReference type="Pfam" id="PF03816"/>
    </source>
</evidence>
<dbReference type="Pfam" id="PF03816">
    <property type="entry name" value="LytR_cpsA_psr"/>
    <property type="match status" value="1"/>
</dbReference>
<dbReference type="AlphaFoldDB" id="K8Z8V7"/>
<dbReference type="NCBIfam" id="TIGR00350">
    <property type="entry name" value="lytR_cpsA_psr"/>
    <property type="match status" value="1"/>
</dbReference>
<keyword evidence="3" id="KW-0472">Membrane</keyword>
<dbReference type="eggNOG" id="COG1316">
    <property type="taxonomic scope" value="Bacteria"/>
</dbReference>
<evidence type="ECO:0000256" key="1">
    <source>
        <dbReference type="ARBA" id="ARBA00006068"/>
    </source>
</evidence>
<accession>K8Z8V7</accession>
<proteinExistence type="inferred from homology"/>
<feature type="compositionally biased region" description="Basic and acidic residues" evidence="2">
    <location>
        <begin position="1"/>
        <end position="13"/>
    </location>
</feature>
<feature type="region of interest" description="Disordered" evidence="2">
    <location>
        <begin position="1"/>
        <end position="77"/>
    </location>
</feature>
<dbReference type="RefSeq" id="WP_009490256.1">
    <property type="nucleotide sequence ID" value="NZ_AMYT01000017.1"/>
</dbReference>
<dbReference type="InterPro" id="IPR050922">
    <property type="entry name" value="LytR/CpsA/Psr_CW_biosynth"/>
</dbReference>
<comment type="caution">
    <text evidence="5">The sequence shown here is derived from an EMBL/GenBank/DDBJ whole genome shotgun (WGS) entry which is preliminary data.</text>
</comment>
<dbReference type="PANTHER" id="PTHR33392:SF3">
    <property type="entry name" value="POLYISOPRENYL-TEICHOIC ACID--PEPTIDOGLYCAN TEICHOIC ACID TRANSFERASE TAGT"/>
    <property type="match status" value="1"/>
</dbReference>
<feature type="transmembrane region" description="Helical" evidence="3">
    <location>
        <begin position="85"/>
        <end position="106"/>
    </location>
</feature>
<protein>
    <recommendedName>
        <fullName evidence="4">Cell envelope-related transcriptional attenuator domain-containing protein</fullName>
    </recommendedName>
</protein>
<feature type="compositionally biased region" description="Basic and acidic residues" evidence="2">
    <location>
        <begin position="20"/>
        <end position="30"/>
    </location>
</feature>
<dbReference type="Gene3D" id="3.40.630.190">
    <property type="entry name" value="LCP protein"/>
    <property type="match status" value="1"/>
</dbReference>
<feature type="domain" description="Cell envelope-related transcriptional attenuator" evidence="4">
    <location>
        <begin position="160"/>
        <end position="309"/>
    </location>
</feature>
<evidence type="ECO:0000256" key="2">
    <source>
        <dbReference type="SAM" id="MobiDB-lite"/>
    </source>
</evidence>
<dbReference type="Proteomes" id="UP000016057">
    <property type="component" value="Unassembled WGS sequence"/>
</dbReference>
<evidence type="ECO:0000256" key="3">
    <source>
        <dbReference type="SAM" id="Phobius"/>
    </source>
</evidence>
<dbReference type="PANTHER" id="PTHR33392">
    <property type="entry name" value="POLYISOPRENYL-TEICHOIC ACID--PEPTIDOGLYCAN TEICHOIC ACID TRANSFERASE TAGU"/>
    <property type="match status" value="1"/>
</dbReference>
<gene>
    <name evidence="5" type="ORF">C683_0795</name>
</gene>
<keyword evidence="6" id="KW-1185">Reference proteome</keyword>